<name>A0A833YT96_9CHIR</name>
<comment type="caution">
    <text evidence="1">The sequence shown here is derived from an EMBL/GenBank/DDBJ whole genome shotgun (WGS) entry which is preliminary data.</text>
</comment>
<accession>A0A833YT96</accession>
<dbReference type="Proteomes" id="UP000664940">
    <property type="component" value="Unassembled WGS sequence"/>
</dbReference>
<dbReference type="AlphaFoldDB" id="A0A833YT96"/>
<protein>
    <submittedName>
        <fullName evidence="1">Uncharacterized protein</fullName>
    </submittedName>
</protein>
<organism evidence="1 2">
    <name type="scientific">Phyllostomus discolor</name>
    <name type="common">pale spear-nosed bat</name>
    <dbReference type="NCBI Taxonomy" id="89673"/>
    <lineage>
        <taxon>Eukaryota</taxon>
        <taxon>Metazoa</taxon>
        <taxon>Chordata</taxon>
        <taxon>Craniata</taxon>
        <taxon>Vertebrata</taxon>
        <taxon>Euteleostomi</taxon>
        <taxon>Mammalia</taxon>
        <taxon>Eutheria</taxon>
        <taxon>Laurasiatheria</taxon>
        <taxon>Chiroptera</taxon>
        <taxon>Yangochiroptera</taxon>
        <taxon>Phyllostomidae</taxon>
        <taxon>Phyllostominae</taxon>
        <taxon>Phyllostomus</taxon>
    </lineage>
</organism>
<reference evidence="1 2" key="1">
    <citation type="journal article" date="2020" name="Nature">
        <title>Six reference-quality genomes reveal evolution of bat adaptations.</title>
        <authorList>
            <person name="Jebb D."/>
            <person name="Huang Z."/>
            <person name="Pippel M."/>
            <person name="Hughes G.M."/>
            <person name="Lavrichenko K."/>
            <person name="Devanna P."/>
            <person name="Winkler S."/>
            <person name="Jermiin L.S."/>
            <person name="Skirmuntt E.C."/>
            <person name="Katzourakis A."/>
            <person name="Burkitt-Gray L."/>
            <person name="Ray D.A."/>
            <person name="Sullivan K.A.M."/>
            <person name="Roscito J.G."/>
            <person name="Kirilenko B.M."/>
            <person name="Davalos L.M."/>
            <person name="Corthals A.P."/>
            <person name="Power M.L."/>
            <person name="Jones G."/>
            <person name="Ransome R.D."/>
            <person name="Dechmann D.K.N."/>
            <person name="Locatelli A.G."/>
            <person name="Puechmaille S.J."/>
            <person name="Fedrigo O."/>
            <person name="Jarvis E.D."/>
            <person name="Hiller M."/>
            <person name="Vernes S.C."/>
            <person name="Myers E.W."/>
            <person name="Teeling E.C."/>
        </authorList>
    </citation>
    <scope>NUCLEOTIDE SEQUENCE [LARGE SCALE GENOMIC DNA]</scope>
    <source>
        <strain evidence="1">Bat1K_MPI-CBG_1</strain>
    </source>
</reference>
<sequence length="172" mass="18636">MVVCLGMGWGGVDWGWAKSPGHPEGSPHPLPPIWPPSDHQALTTQGVCPYYLPALTSGRHRGFSLQSSRWGRLCVRMRVYTCAPVTRSVFLSVTECTVGHIYVSWAVCVGLGGVGSLRGDVGLCVCLPVCLLYVAEWAFLCDHERLCQPSLTHRLPGSSLSTLSPPHQEPQG</sequence>
<proteinExistence type="predicted"/>
<gene>
    <name evidence="1" type="ORF">HJG60_008740</name>
</gene>
<evidence type="ECO:0000313" key="1">
    <source>
        <dbReference type="EMBL" id="KAF6081720.1"/>
    </source>
</evidence>
<evidence type="ECO:0000313" key="2">
    <source>
        <dbReference type="Proteomes" id="UP000664940"/>
    </source>
</evidence>
<dbReference type="EMBL" id="JABVXQ010000013">
    <property type="protein sequence ID" value="KAF6081720.1"/>
    <property type="molecule type" value="Genomic_DNA"/>
</dbReference>